<dbReference type="EMBL" id="BAAFGK010000005">
    <property type="protein sequence ID" value="GAB0058632.1"/>
    <property type="molecule type" value="Genomic_DNA"/>
</dbReference>
<feature type="modified residue" description="N6-(pyridoxal phosphate)lysine" evidence="4">
    <location>
        <position position="41"/>
    </location>
</feature>
<accession>A0ABQ0CCK8</accession>
<reference evidence="6 7" key="1">
    <citation type="submission" date="2024-05" db="EMBL/GenBank/DDBJ databases">
        <authorList>
            <consortium name="Candidatus Magnetaquicoccaceae bacterium FCR-1 genome sequencing consortium"/>
            <person name="Shimoshige H."/>
            <person name="Shimamura S."/>
            <person name="Taoka A."/>
            <person name="Kobayashi H."/>
            <person name="Maekawa T."/>
        </authorList>
    </citation>
    <scope>NUCLEOTIDE SEQUENCE [LARGE SCALE GENOMIC DNA]</scope>
    <source>
        <strain evidence="6 7">FCR-1</strain>
    </source>
</reference>
<reference evidence="6 7" key="2">
    <citation type="submission" date="2024-09" db="EMBL/GenBank/DDBJ databases">
        <title>Draft genome sequence of Candidatus Magnetaquicoccaceae bacterium FCR-1.</title>
        <authorList>
            <person name="Shimoshige H."/>
            <person name="Shimamura S."/>
            <person name="Taoka A."/>
            <person name="Kobayashi H."/>
            <person name="Maekawa T."/>
        </authorList>
    </citation>
    <scope>NUCLEOTIDE SEQUENCE [LARGE SCALE GENOMIC DNA]</scope>
    <source>
        <strain evidence="6 7">FCR-1</strain>
    </source>
</reference>
<evidence type="ECO:0000256" key="1">
    <source>
        <dbReference type="ARBA" id="ARBA00001933"/>
    </source>
</evidence>
<dbReference type="PROSITE" id="PS00395">
    <property type="entry name" value="ALANINE_RACEMASE"/>
    <property type="match status" value="1"/>
</dbReference>
<dbReference type="RefSeq" id="WP_420906354.1">
    <property type="nucleotide sequence ID" value="NZ_BAAFGK010000005.1"/>
</dbReference>
<dbReference type="PRINTS" id="PR00992">
    <property type="entry name" value="ALARACEMASE"/>
</dbReference>
<evidence type="ECO:0000256" key="4">
    <source>
        <dbReference type="HAMAP-Rule" id="MF_01201"/>
    </source>
</evidence>
<evidence type="ECO:0000259" key="5">
    <source>
        <dbReference type="SMART" id="SM01005"/>
    </source>
</evidence>
<comment type="pathway">
    <text evidence="4">Amino-acid biosynthesis; D-alanine biosynthesis; D-alanine from L-alanine: step 1/1.</text>
</comment>
<dbReference type="InterPro" id="IPR020622">
    <property type="entry name" value="Ala_racemase_pyridoxalP-BS"/>
</dbReference>
<keyword evidence="7" id="KW-1185">Reference proteome</keyword>
<dbReference type="InterPro" id="IPR001608">
    <property type="entry name" value="Ala_racemase_N"/>
</dbReference>
<proteinExistence type="inferred from homology"/>
<feature type="active site" description="Proton acceptor; specific for L-alanine" evidence="4">
    <location>
        <position position="270"/>
    </location>
</feature>
<comment type="catalytic activity">
    <reaction evidence="4">
        <text>L-alanine = D-alanine</text>
        <dbReference type="Rhea" id="RHEA:20249"/>
        <dbReference type="ChEBI" id="CHEBI:57416"/>
        <dbReference type="ChEBI" id="CHEBI:57972"/>
        <dbReference type="EC" id="5.1.1.1"/>
    </reaction>
</comment>
<protein>
    <recommendedName>
        <fullName evidence="4">Alanine racemase</fullName>
        <ecNumber evidence="4">5.1.1.1</ecNumber>
    </recommendedName>
</protein>
<dbReference type="SMART" id="SM01005">
    <property type="entry name" value="Ala_racemase_C"/>
    <property type="match status" value="1"/>
</dbReference>
<feature type="binding site" evidence="4">
    <location>
        <position position="139"/>
    </location>
    <ligand>
        <name>substrate</name>
    </ligand>
</feature>
<feature type="domain" description="Alanine racemase C-terminal" evidence="5">
    <location>
        <begin position="249"/>
        <end position="377"/>
    </location>
</feature>
<dbReference type="HAMAP" id="MF_01201">
    <property type="entry name" value="Ala_racemase"/>
    <property type="match status" value="1"/>
</dbReference>
<dbReference type="InterPro" id="IPR000821">
    <property type="entry name" value="Ala_racemase"/>
</dbReference>
<evidence type="ECO:0000313" key="7">
    <source>
        <dbReference type="Proteomes" id="UP001628193"/>
    </source>
</evidence>
<dbReference type="Pfam" id="PF01168">
    <property type="entry name" value="Ala_racemase_N"/>
    <property type="match status" value="1"/>
</dbReference>
<feature type="binding site" evidence="4">
    <location>
        <position position="318"/>
    </location>
    <ligand>
        <name>substrate</name>
    </ligand>
</feature>
<dbReference type="InterPro" id="IPR029066">
    <property type="entry name" value="PLP-binding_barrel"/>
</dbReference>
<name>A0ABQ0CCK8_9PROT</name>
<keyword evidence="2 4" id="KW-0663">Pyridoxal phosphate</keyword>
<comment type="similarity">
    <text evidence="4">Belongs to the alanine racemase family.</text>
</comment>
<dbReference type="GO" id="GO:0008784">
    <property type="term" value="F:alanine racemase activity"/>
    <property type="evidence" value="ECO:0007669"/>
    <property type="project" value="UniProtKB-EC"/>
</dbReference>
<dbReference type="NCBIfam" id="TIGR00492">
    <property type="entry name" value="alr"/>
    <property type="match status" value="1"/>
</dbReference>
<dbReference type="SUPFAM" id="SSF51419">
    <property type="entry name" value="PLP-binding barrel"/>
    <property type="match status" value="1"/>
</dbReference>
<evidence type="ECO:0000256" key="2">
    <source>
        <dbReference type="ARBA" id="ARBA00022898"/>
    </source>
</evidence>
<dbReference type="Gene3D" id="2.40.37.10">
    <property type="entry name" value="Lyase, Ornithine Decarboxylase, Chain A, domain 1"/>
    <property type="match status" value="1"/>
</dbReference>
<dbReference type="InterPro" id="IPR009006">
    <property type="entry name" value="Ala_racemase/Decarboxylase_C"/>
</dbReference>
<dbReference type="CDD" id="cd00430">
    <property type="entry name" value="PLPDE_III_AR"/>
    <property type="match status" value="1"/>
</dbReference>
<keyword evidence="3 4" id="KW-0413">Isomerase</keyword>
<dbReference type="Proteomes" id="UP001628193">
    <property type="component" value="Unassembled WGS sequence"/>
</dbReference>
<comment type="caution">
    <text evidence="6">The sequence shown here is derived from an EMBL/GenBank/DDBJ whole genome shotgun (WGS) entry which is preliminary data.</text>
</comment>
<organism evidence="6 7">
    <name type="scientific">Candidatus Magnetaquiglobus chichijimensis</name>
    <dbReference type="NCBI Taxonomy" id="3141448"/>
    <lineage>
        <taxon>Bacteria</taxon>
        <taxon>Pseudomonadati</taxon>
        <taxon>Pseudomonadota</taxon>
        <taxon>Magnetococcia</taxon>
        <taxon>Magnetococcales</taxon>
        <taxon>Candidatus Magnetaquicoccaceae</taxon>
        <taxon>Candidatus Magnetaquiglobus</taxon>
    </lineage>
</organism>
<dbReference type="PANTHER" id="PTHR30511">
    <property type="entry name" value="ALANINE RACEMASE"/>
    <property type="match status" value="1"/>
</dbReference>
<comment type="cofactor">
    <cofactor evidence="1 4">
        <name>pyridoxal 5'-phosphate</name>
        <dbReference type="ChEBI" id="CHEBI:597326"/>
    </cofactor>
</comment>
<dbReference type="EC" id="5.1.1.1" evidence="4"/>
<dbReference type="PANTHER" id="PTHR30511:SF0">
    <property type="entry name" value="ALANINE RACEMASE, CATABOLIC-RELATED"/>
    <property type="match status" value="1"/>
</dbReference>
<sequence length="381" mass="40702">MSAHSPGRPTWVEIDLSAIAHNFGVARRSVGPDCALYPVIKANAYGLGAVPVARALVEAGAAGFCVAMVEEAIPLRAAGIDLPIVLLSGFIPGLEHQVLALELEPVVFDLEAARRLSRLREADAPLFPVHVKIDTGMGRVGCAPDELPAMVAALDQLPGLKLDSVLSHLARADEEAGIETTLGQARTLRAALDALGPRGQGLRLSLANSAGLLGTPLARLDWVRPGIVLYGASPFYPRRSWQDDGLRPVVRWLTHVLSVRDVPAGTPLGYGHEFVTTRPSRIALLPVGYADGYGRVLKGRAKILTHGRQASVVGRISMDLTLADVTDIPACRTGSRVTLLGADGAGFIGIEEMAGWMETIPYEVLCRLGPRMPRRHLFNID</sequence>
<dbReference type="InterPro" id="IPR011079">
    <property type="entry name" value="Ala_racemase_C"/>
</dbReference>
<dbReference type="Pfam" id="PF00842">
    <property type="entry name" value="Ala_racemase_C"/>
    <property type="match status" value="1"/>
</dbReference>
<dbReference type="SUPFAM" id="SSF50621">
    <property type="entry name" value="Alanine racemase C-terminal domain-like"/>
    <property type="match status" value="1"/>
</dbReference>
<feature type="active site" description="Proton acceptor; specific for D-alanine" evidence="4">
    <location>
        <position position="41"/>
    </location>
</feature>
<evidence type="ECO:0000313" key="6">
    <source>
        <dbReference type="EMBL" id="GAB0058632.1"/>
    </source>
</evidence>
<gene>
    <name evidence="6" type="primary">alr1</name>
    <name evidence="6" type="ORF">SIID45300_02985</name>
</gene>
<dbReference type="Gene3D" id="3.20.20.10">
    <property type="entry name" value="Alanine racemase"/>
    <property type="match status" value="1"/>
</dbReference>
<comment type="function">
    <text evidence="4">Catalyzes the interconversion of L-alanine and D-alanine. May also act on other amino acids.</text>
</comment>
<evidence type="ECO:0000256" key="3">
    <source>
        <dbReference type="ARBA" id="ARBA00023235"/>
    </source>
</evidence>